<dbReference type="Proteomes" id="UP000199532">
    <property type="component" value="Unassembled WGS sequence"/>
</dbReference>
<keyword evidence="4" id="KW-0472">Membrane</keyword>
<dbReference type="OrthoDB" id="9802481at2"/>
<name>A0A1H7A6R2_9BACT</name>
<dbReference type="STRING" id="408657.SAMN04487995_5343"/>
<organism evidence="7 8">
    <name type="scientific">Dyadobacter koreensis</name>
    <dbReference type="NCBI Taxonomy" id="408657"/>
    <lineage>
        <taxon>Bacteria</taxon>
        <taxon>Pseudomonadati</taxon>
        <taxon>Bacteroidota</taxon>
        <taxon>Cytophagia</taxon>
        <taxon>Cytophagales</taxon>
        <taxon>Spirosomataceae</taxon>
        <taxon>Dyadobacter</taxon>
    </lineage>
</organism>
<dbReference type="InterPro" id="IPR043461">
    <property type="entry name" value="LpxH-like"/>
</dbReference>
<dbReference type="AlphaFoldDB" id="A0A1H7A6R2"/>
<sequence>MGETTHFRTIIISDLHLGAGGSKAEEVTNFLKSYSCKKLILNGDIIDAWQLKKYGVWKRKHTMFFKRVLKMIEENKTKVIYIRGNHDDFLDQIIPLRLGKHFQIRKDYILNSGSKRFYVTHGDVFDSITTNLKWLAYLGDIGYTFLLWINKFYNKYREWRGLPYFSLSQKIKQSVKLAVNYMSDFEEKLTELARSRDCDGVICGHIHHPSIREIDGISYMNSGDWVETLSALVEDFDGNWNLVYYNQQDFEEKPNGQKAVKKTVVENFPTVDKQVAFTGMILGQDKRRII</sequence>
<evidence type="ECO:0000256" key="3">
    <source>
        <dbReference type="ARBA" id="ARBA00022723"/>
    </source>
</evidence>
<evidence type="ECO:0000313" key="7">
    <source>
        <dbReference type="EMBL" id="SEJ56725.1"/>
    </source>
</evidence>
<dbReference type="SUPFAM" id="SSF56300">
    <property type="entry name" value="Metallo-dependent phosphatases"/>
    <property type="match status" value="1"/>
</dbReference>
<evidence type="ECO:0000256" key="5">
    <source>
        <dbReference type="ARBA" id="ARBA00023211"/>
    </source>
</evidence>
<evidence type="ECO:0000256" key="1">
    <source>
        <dbReference type="ARBA" id="ARBA00022475"/>
    </source>
</evidence>
<dbReference type="Gene3D" id="3.60.21.10">
    <property type="match status" value="1"/>
</dbReference>
<evidence type="ECO:0000259" key="6">
    <source>
        <dbReference type="Pfam" id="PF00149"/>
    </source>
</evidence>
<dbReference type="GO" id="GO:0008758">
    <property type="term" value="F:UDP-2,3-diacylglucosamine hydrolase activity"/>
    <property type="evidence" value="ECO:0007669"/>
    <property type="project" value="TreeGrafter"/>
</dbReference>
<evidence type="ECO:0000313" key="8">
    <source>
        <dbReference type="Proteomes" id="UP000199532"/>
    </source>
</evidence>
<proteinExistence type="predicted"/>
<evidence type="ECO:0000256" key="2">
    <source>
        <dbReference type="ARBA" id="ARBA00022519"/>
    </source>
</evidence>
<dbReference type="GO" id="GO:0046872">
    <property type="term" value="F:metal ion binding"/>
    <property type="evidence" value="ECO:0007669"/>
    <property type="project" value="UniProtKB-KW"/>
</dbReference>
<gene>
    <name evidence="7" type="ORF">SAMN04487995_5343</name>
</gene>
<keyword evidence="2" id="KW-0997">Cell inner membrane</keyword>
<protein>
    <submittedName>
        <fullName evidence="7">UDP-2,3-diacylglucosamine pyrophosphatase LpxH</fullName>
    </submittedName>
</protein>
<dbReference type="RefSeq" id="WP_090340537.1">
    <property type="nucleotide sequence ID" value="NZ_FNXY01000009.1"/>
</dbReference>
<keyword evidence="3" id="KW-0479">Metal-binding</keyword>
<dbReference type="Pfam" id="PF00149">
    <property type="entry name" value="Metallophos"/>
    <property type="match status" value="1"/>
</dbReference>
<dbReference type="InterPro" id="IPR029052">
    <property type="entry name" value="Metallo-depent_PP-like"/>
</dbReference>
<keyword evidence="5" id="KW-0464">Manganese</keyword>
<keyword evidence="8" id="KW-1185">Reference proteome</keyword>
<accession>A0A1H7A6R2</accession>
<dbReference type="CDD" id="cd07398">
    <property type="entry name" value="MPP_YbbF-LpxH"/>
    <property type="match status" value="1"/>
</dbReference>
<keyword evidence="1" id="KW-1003">Cell membrane</keyword>
<dbReference type="EMBL" id="FNXY01000009">
    <property type="protein sequence ID" value="SEJ56725.1"/>
    <property type="molecule type" value="Genomic_DNA"/>
</dbReference>
<dbReference type="PANTHER" id="PTHR34990:SF2">
    <property type="entry name" value="BLL8164 PROTEIN"/>
    <property type="match status" value="1"/>
</dbReference>
<feature type="domain" description="Calcineurin-like phosphoesterase" evidence="6">
    <location>
        <begin position="8"/>
        <end position="209"/>
    </location>
</feature>
<dbReference type="InterPro" id="IPR004843">
    <property type="entry name" value="Calcineurin-like_PHP"/>
</dbReference>
<dbReference type="GO" id="GO:0016020">
    <property type="term" value="C:membrane"/>
    <property type="evidence" value="ECO:0007669"/>
    <property type="project" value="GOC"/>
</dbReference>
<reference evidence="7 8" key="1">
    <citation type="submission" date="2016-10" db="EMBL/GenBank/DDBJ databases">
        <authorList>
            <person name="de Groot N.N."/>
        </authorList>
    </citation>
    <scope>NUCLEOTIDE SEQUENCE [LARGE SCALE GENOMIC DNA]</scope>
    <source>
        <strain evidence="7 8">DSM 19938</strain>
    </source>
</reference>
<dbReference type="PANTHER" id="PTHR34990">
    <property type="entry name" value="UDP-2,3-DIACYLGLUCOSAMINE HYDROLASE-RELATED"/>
    <property type="match status" value="1"/>
</dbReference>
<dbReference type="GO" id="GO:0009245">
    <property type="term" value="P:lipid A biosynthetic process"/>
    <property type="evidence" value="ECO:0007669"/>
    <property type="project" value="TreeGrafter"/>
</dbReference>
<evidence type="ECO:0000256" key="4">
    <source>
        <dbReference type="ARBA" id="ARBA00023136"/>
    </source>
</evidence>